<dbReference type="GO" id="GO:0006353">
    <property type="term" value="P:DNA-templated transcription termination"/>
    <property type="evidence" value="ECO:0007669"/>
    <property type="project" value="UniProtKB-KW"/>
</dbReference>
<reference evidence="4 5" key="1">
    <citation type="submission" date="2024-09" db="EMBL/GenBank/DDBJ databases">
        <title>Chromosome-scale assembly of Riccia fluitans.</title>
        <authorList>
            <person name="Paukszto L."/>
            <person name="Sawicki J."/>
            <person name="Karawczyk K."/>
            <person name="Piernik-Szablinska J."/>
            <person name="Szczecinska M."/>
            <person name="Mazdziarz M."/>
        </authorList>
    </citation>
    <scope>NUCLEOTIDE SEQUENCE [LARGE SCALE GENOMIC DNA]</scope>
    <source>
        <strain evidence="4">Rf_01</strain>
        <tissue evidence="4">Aerial parts of the thallus</tissue>
    </source>
</reference>
<dbReference type="SMART" id="SM00733">
    <property type="entry name" value="Mterf"/>
    <property type="match status" value="11"/>
</dbReference>
<keyword evidence="2" id="KW-0805">Transcription regulation</keyword>
<dbReference type="AlphaFoldDB" id="A0ABD1ZPR6"/>
<comment type="similarity">
    <text evidence="1">Belongs to the mTERF family.</text>
</comment>
<proteinExistence type="inferred from homology"/>
<evidence type="ECO:0000313" key="4">
    <source>
        <dbReference type="EMBL" id="KAL2652209.1"/>
    </source>
</evidence>
<organism evidence="4 5">
    <name type="scientific">Riccia fluitans</name>
    <dbReference type="NCBI Taxonomy" id="41844"/>
    <lineage>
        <taxon>Eukaryota</taxon>
        <taxon>Viridiplantae</taxon>
        <taxon>Streptophyta</taxon>
        <taxon>Embryophyta</taxon>
        <taxon>Marchantiophyta</taxon>
        <taxon>Marchantiopsida</taxon>
        <taxon>Marchantiidae</taxon>
        <taxon>Marchantiales</taxon>
        <taxon>Ricciaceae</taxon>
        <taxon>Riccia</taxon>
    </lineage>
</organism>
<comment type="caution">
    <text evidence="4">The sequence shown here is derived from an EMBL/GenBank/DDBJ whole genome shotgun (WGS) entry which is preliminary data.</text>
</comment>
<dbReference type="InterPro" id="IPR038538">
    <property type="entry name" value="MTERF_sf"/>
</dbReference>
<evidence type="ECO:0008006" key="6">
    <source>
        <dbReference type="Google" id="ProtNLM"/>
    </source>
</evidence>
<protein>
    <recommendedName>
        <fullName evidence="6">Mitochondrial transcription termination factor</fullName>
    </recommendedName>
</protein>
<dbReference type="PANTHER" id="PTHR13068:SF226">
    <property type="match status" value="1"/>
</dbReference>
<keyword evidence="2" id="KW-0806">Transcription termination</keyword>
<dbReference type="Gene3D" id="1.25.70.10">
    <property type="entry name" value="Transcription termination factor 3, mitochondrial"/>
    <property type="match status" value="2"/>
</dbReference>
<evidence type="ECO:0000256" key="2">
    <source>
        <dbReference type="ARBA" id="ARBA00022472"/>
    </source>
</evidence>
<dbReference type="EMBL" id="JBHFFA010000001">
    <property type="protein sequence ID" value="KAL2652209.1"/>
    <property type="molecule type" value="Genomic_DNA"/>
</dbReference>
<keyword evidence="3" id="KW-0809">Transit peptide</keyword>
<dbReference type="Pfam" id="PF02536">
    <property type="entry name" value="mTERF"/>
    <property type="match status" value="1"/>
</dbReference>
<keyword evidence="2" id="KW-0804">Transcription</keyword>
<dbReference type="InterPro" id="IPR003690">
    <property type="entry name" value="MTERF"/>
</dbReference>
<dbReference type="PANTHER" id="PTHR13068">
    <property type="entry name" value="CGI-12 PROTEIN-RELATED"/>
    <property type="match status" value="1"/>
</dbReference>
<evidence type="ECO:0000313" key="5">
    <source>
        <dbReference type="Proteomes" id="UP001605036"/>
    </source>
</evidence>
<evidence type="ECO:0000256" key="3">
    <source>
        <dbReference type="ARBA" id="ARBA00022946"/>
    </source>
</evidence>
<sequence length="626" mass="71132">MASICSSYQHCCDKMHIVLPSQCMNSWNGRYQGYVWIKSSIIDRQVSLRSREYVQVWKISSKNGTFKTQQPVLAVLEDLPFQSVAKHETYAGGVETPVESREELKTVVKRRARANHRDLEEGLSFTTTAGSQGEGVLKGFEAHGFTRAEIREGMKTDECSLYLGELGVEMPSLAKCFDHSRNAPKDRWRYVLTVLEEFGMSTNELVTLITKDPSILGASPIQMKQLLRFSVEQGLDCAVVTSMSRMWPGLLFLSVDHVKEVIHYFTSVGLYRDELFKIIKQRPQLLGHHVDRIRYVVDTLLEYGVPAEELPRIVRKAPELFSNLTYSSMSSNLDFLVSMGLDAGSLGKAVARRPNLLNYSLENMKRAVQYLGTFIKLRDVPKLIKRYAEVLVLDPARKMQPMIDYLLELGVKPQDIGKVIMRRPQLLGYTIPGLEPSVNCLLEFGVKREMIGKVVTTAPQILTLNVEDKLRPVVDFFRTMGLNKERDIELLLVRNGQILCCSIEKNLRPKFKFLLGLGLSTVDIANMIVLFPSMLGQSIEGSLAPKYDYLVNVMKRSVDEVIDFPQYFGYSLERRIIPRHEKLHEKAISASLPSMLACVDHDFELRYMMGKAPTRAPYKARRKTIS</sequence>
<accession>A0ABD1ZPR6</accession>
<gene>
    <name evidence="4" type="ORF">R1flu_020337</name>
</gene>
<dbReference type="Proteomes" id="UP001605036">
    <property type="component" value="Unassembled WGS sequence"/>
</dbReference>
<name>A0ABD1ZPR6_9MARC</name>
<evidence type="ECO:0000256" key="1">
    <source>
        <dbReference type="ARBA" id="ARBA00007692"/>
    </source>
</evidence>
<keyword evidence="5" id="KW-1185">Reference proteome</keyword>